<feature type="transmembrane region" description="Helical" evidence="7">
    <location>
        <begin position="12"/>
        <end position="30"/>
    </location>
</feature>
<feature type="transmembrane region" description="Helical" evidence="7">
    <location>
        <begin position="42"/>
        <end position="63"/>
    </location>
</feature>
<feature type="transmembrane region" description="Helical" evidence="7">
    <location>
        <begin position="209"/>
        <end position="229"/>
    </location>
</feature>
<feature type="transmembrane region" description="Helical" evidence="7">
    <location>
        <begin position="241"/>
        <end position="263"/>
    </location>
</feature>
<dbReference type="InterPro" id="IPR052337">
    <property type="entry name" value="SAT4-like"/>
</dbReference>
<dbReference type="PANTHER" id="PTHR33048:SF149">
    <property type="entry name" value="UBID FAMILY DECARBOXYLASE"/>
    <property type="match status" value="1"/>
</dbReference>
<feature type="region of interest" description="Disordered" evidence="6">
    <location>
        <begin position="384"/>
        <end position="413"/>
    </location>
</feature>
<dbReference type="AlphaFoldDB" id="A0A6H0XQS5"/>
<dbReference type="Proteomes" id="UP000503462">
    <property type="component" value="Chromosome 2"/>
</dbReference>
<reference evidence="9 10" key="1">
    <citation type="journal article" date="2016" name="Sci. Rep.">
        <title>Peltaster fructicola genome reveals evolution from an invasive phytopathogen to an ectophytic parasite.</title>
        <authorList>
            <person name="Xu C."/>
            <person name="Chen H."/>
            <person name="Gleason M.L."/>
            <person name="Xu J.R."/>
            <person name="Liu H."/>
            <person name="Zhang R."/>
            <person name="Sun G."/>
        </authorList>
    </citation>
    <scope>NUCLEOTIDE SEQUENCE [LARGE SCALE GENOMIC DNA]</scope>
    <source>
        <strain evidence="9 10">LNHT1506</strain>
    </source>
</reference>
<organism evidence="9 10">
    <name type="scientific">Peltaster fructicola</name>
    <dbReference type="NCBI Taxonomy" id="286661"/>
    <lineage>
        <taxon>Eukaryota</taxon>
        <taxon>Fungi</taxon>
        <taxon>Dikarya</taxon>
        <taxon>Ascomycota</taxon>
        <taxon>Pezizomycotina</taxon>
        <taxon>Dothideomycetes</taxon>
        <taxon>Dothideomycetes incertae sedis</taxon>
        <taxon>Peltaster</taxon>
    </lineage>
</organism>
<comment type="similarity">
    <text evidence="5">Belongs to the SAT4 family.</text>
</comment>
<proteinExistence type="inferred from homology"/>
<evidence type="ECO:0000259" key="8">
    <source>
        <dbReference type="Pfam" id="PF20684"/>
    </source>
</evidence>
<sequence>MVLPFNVESWIWFAVVMWVGLSRFVSRRLVLGYFKAFQWDDYIMILALAFYTTLIVTINIVALTSSNLLEPGTSLADMSQDEIDERVYGSKLILVVEECQCCVIWAAKACLAVMYLRFTVLAKENLMIKILLGYIAGGFVLMEILYLGVWCRPFSEYWAVPTDNVQCNAATDHLITNAVLNLTSDLAMLLIGLPIFVRVQVPLRQKIPLVLLFSLGIFVIIAAILNKIYSFTNPFGDEWVFWYVRESSTALIVANMPFVWGLYRKLPCFQLRTIHAKGTVDDLHSPRKQDGSFGMSNVTKSKHSSSATDADFQAARANVTAEEWLRDDYMASDVSRIHGEVNPYTHPALYYAQLKQQQQKQNHTVDVFGSAGETAQQVDRPGIIPELDASSGAPYLDQSASSSNRKRSFGSFV</sequence>
<protein>
    <recommendedName>
        <fullName evidence="8">Rhodopsin domain-containing protein</fullName>
    </recommendedName>
</protein>
<keyword evidence="2 7" id="KW-0812">Transmembrane</keyword>
<keyword evidence="4 7" id="KW-0472">Membrane</keyword>
<evidence type="ECO:0000256" key="3">
    <source>
        <dbReference type="ARBA" id="ARBA00022989"/>
    </source>
</evidence>
<dbReference type="InterPro" id="IPR049326">
    <property type="entry name" value="Rhodopsin_dom_fungi"/>
</dbReference>
<evidence type="ECO:0000256" key="7">
    <source>
        <dbReference type="SAM" id="Phobius"/>
    </source>
</evidence>
<evidence type="ECO:0000313" key="10">
    <source>
        <dbReference type="Proteomes" id="UP000503462"/>
    </source>
</evidence>
<keyword evidence="3 7" id="KW-1133">Transmembrane helix</keyword>
<keyword evidence="10" id="KW-1185">Reference proteome</keyword>
<comment type="subcellular location">
    <subcellularLocation>
        <location evidence="1">Membrane</location>
        <topology evidence="1">Multi-pass membrane protein</topology>
    </subcellularLocation>
</comment>
<feature type="region of interest" description="Disordered" evidence="6">
    <location>
        <begin position="287"/>
        <end position="309"/>
    </location>
</feature>
<dbReference type="GO" id="GO:0016020">
    <property type="term" value="C:membrane"/>
    <property type="evidence" value="ECO:0007669"/>
    <property type="project" value="UniProtKB-SubCell"/>
</dbReference>
<dbReference type="PANTHER" id="PTHR33048">
    <property type="entry name" value="PTH11-LIKE INTEGRAL MEMBRANE PROTEIN (AFU_ORTHOLOGUE AFUA_5G11245)"/>
    <property type="match status" value="1"/>
</dbReference>
<name>A0A6H0XQS5_9PEZI</name>
<feature type="transmembrane region" description="Helical" evidence="7">
    <location>
        <begin position="92"/>
        <end position="116"/>
    </location>
</feature>
<dbReference type="OrthoDB" id="3903189at2759"/>
<gene>
    <name evidence="9" type="ORF">AMS68_002639</name>
</gene>
<dbReference type="Pfam" id="PF20684">
    <property type="entry name" value="Fung_rhodopsin"/>
    <property type="match status" value="1"/>
</dbReference>
<evidence type="ECO:0000256" key="2">
    <source>
        <dbReference type="ARBA" id="ARBA00022692"/>
    </source>
</evidence>
<evidence type="ECO:0000256" key="5">
    <source>
        <dbReference type="ARBA" id="ARBA00038359"/>
    </source>
</evidence>
<evidence type="ECO:0000313" key="9">
    <source>
        <dbReference type="EMBL" id="QIW97121.1"/>
    </source>
</evidence>
<accession>A0A6H0XQS5</accession>
<feature type="domain" description="Rhodopsin" evidence="8">
    <location>
        <begin position="23"/>
        <end position="264"/>
    </location>
</feature>
<evidence type="ECO:0000256" key="1">
    <source>
        <dbReference type="ARBA" id="ARBA00004141"/>
    </source>
</evidence>
<feature type="transmembrane region" description="Helical" evidence="7">
    <location>
        <begin position="128"/>
        <end position="149"/>
    </location>
</feature>
<evidence type="ECO:0000256" key="6">
    <source>
        <dbReference type="SAM" id="MobiDB-lite"/>
    </source>
</evidence>
<evidence type="ECO:0000256" key="4">
    <source>
        <dbReference type="ARBA" id="ARBA00023136"/>
    </source>
</evidence>
<dbReference type="EMBL" id="CP051140">
    <property type="protein sequence ID" value="QIW97121.1"/>
    <property type="molecule type" value="Genomic_DNA"/>
</dbReference>
<feature type="compositionally biased region" description="Basic residues" evidence="6">
    <location>
        <begin position="404"/>
        <end position="413"/>
    </location>
</feature>
<feature type="transmembrane region" description="Helical" evidence="7">
    <location>
        <begin position="178"/>
        <end position="197"/>
    </location>
</feature>
<feature type="compositionally biased region" description="Polar residues" evidence="6">
    <location>
        <begin position="294"/>
        <end position="308"/>
    </location>
</feature>